<dbReference type="GeneID" id="120275479"/>
<keyword evidence="3" id="KW-1185">Reference proteome</keyword>
<organism evidence="3 4">
    <name type="scientific">Dioscorea cayennensis subsp. rotundata</name>
    <name type="common">White Guinea yam</name>
    <name type="synonym">Dioscorea rotundata</name>
    <dbReference type="NCBI Taxonomy" id="55577"/>
    <lineage>
        <taxon>Eukaryota</taxon>
        <taxon>Viridiplantae</taxon>
        <taxon>Streptophyta</taxon>
        <taxon>Embryophyta</taxon>
        <taxon>Tracheophyta</taxon>
        <taxon>Spermatophyta</taxon>
        <taxon>Magnoliopsida</taxon>
        <taxon>Liliopsida</taxon>
        <taxon>Dioscoreales</taxon>
        <taxon>Dioscoreaceae</taxon>
        <taxon>Dioscorea</taxon>
    </lineage>
</organism>
<reference evidence="4" key="1">
    <citation type="submission" date="2025-08" db="UniProtKB">
        <authorList>
            <consortium name="RefSeq"/>
        </authorList>
    </citation>
    <scope>IDENTIFICATION</scope>
</reference>
<dbReference type="PANTHER" id="PTHR31969">
    <property type="entry name" value="GEM-LIKE PROTEIN 2"/>
    <property type="match status" value="1"/>
</dbReference>
<dbReference type="InterPro" id="IPR011993">
    <property type="entry name" value="PH-like_dom_sf"/>
</dbReference>
<name>A0AB40CH61_DIOCR</name>
<dbReference type="AlphaFoldDB" id="A0AB40CH61"/>
<dbReference type="RefSeq" id="XP_039138005.1">
    <property type="nucleotide sequence ID" value="XM_039282071.1"/>
</dbReference>
<gene>
    <name evidence="4" type="primary">LOC120275479</name>
</gene>
<dbReference type="Gene3D" id="2.30.29.30">
    <property type="entry name" value="Pleckstrin-homology domain (PH domain)/Phosphotyrosine-binding domain (PTB)"/>
    <property type="match status" value="1"/>
</dbReference>
<accession>A0AB40CH61</accession>
<comment type="similarity">
    <text evidence="1">Belongs to the GEM family.</text>
</comment>
<dbReference type="InterPro" id="IPR004182">
    <property type="entry name" value="GRAM"/>
</dbReference>
<evidence type="ECO:0000313" key="3">
    <source>
        <dbReference type="Proteomes" id="UP001515500"/>
    </source>
</evidence>
<evidence type="ECO:0000313" key="4">
    <source>
        <dbReference type="RefSeq" id="XP_039138005.1"/>
    </source>
</evidence>
<dbReference type="SMART" id="SM00568">
    <property type="entry name" value="GRAM"/>
    <property type="match status" value="1"/>
</dbReference>
<feature type="domain" description="GRAM" evidence="2">
    <location>
        <begin position="80"/>
        <end position="157"/>
    </location>
</feature>
<evidence type="ECO:0000256" key="1">
    <source>
        <dbReference type="ARBA" id="ARBA00009414"/>
    </source>
</evidence>
<dbReference type="Pfam" id="PF02893">
    <property type="entry name" value="GRAM"/>
    <property type="match status" value="1"/>
</dbReference>
<sequence>MSVIGIPVNSVTSSAVEFQQSKSNGNVNKIMNWMRKFSRKAENYMQGIIEHVNLGAKFSETVKGKLSLGAKVIQAGGVKRVFRQVFHVQKDEKLLKASQCYLSTTAGPIAGLLFISTQKIAFLSDRPLTFSSSGGMVRFPYKVMIEITKIRRVNPCESTSNPNRKYIQIVTEDEYEFWFMGFICYQKIFKYLEKAIAEA</sequence>
<dbReference type="Proteomes" id="UP001515500">
    <property type="component" value="Chromosome 14"/>
</dbReference>
<evidence type="ECO:0000259" key="2">
    <source>
        <dbReference type="SMART" id="SM00568"/>
    </source>
</evidence>
<proteinExistence type="inferred from homology"/>
<dbReference type="InterPro" id="IPR037848">
    <property type="entry name" value="GEM-like"/>
</dbReference>
<protein>
    <submittedName>
        <fullName evidence="4">GEM-like protein 6</fullName>
    </submittedName>
</protein>